<dbReference type="GO" id="GO:0070967">
    <property type="term" value="F:coenzyme F420 binding"/>
    <property type="evidence" value="ECO:0007669"/>
    <property type="project" value="TreeGrafter"/>
</dbReference>
<reference evidence="3 4" key="1">
    <citation type="submission" date="2016-10" db="EMBL/GenBank/DDBJ databases">
        <authorList>
            <person name="de Groot N.N."/>
        </authorList>
    </citation>
    <scope>NUCLEOTIDE SEQUENCE [LARGE SCALE GENOMIC DNA]</scope>
    <source>
        <strain evidence="3 4">CGMCC 1.11156</strain>
    </source>
</reference>
<dbReference type="InterPro" id="IPR004378">
    <property type="entry name" value="F420H2_quin_Rdtase"/>
</dbReference>
<dbReference type="Gene3D" id="2.30.110.10">
    <property type="entry name" value="Electron Transport, Fmn-binding Protein, Chain A"/>
    <property type="match status" value="1"/>
</dbReference>
<proteinExistence type="inferred from homology"/>
<evidence type="ECO:0000313" key="3">
    <source>
        <dbReference type="EMBL" id="SFH94146.1"/>
    </source>
</evidence>
<dbReference type="GO" id="GO:0005886">
    <property type="term" value="C:plasma membrane"/>
    <property type="evidence" value="ECO:0007669"/>
    <property type="project" value="TreeGrafter"/>
</dbReference>
<dbReference type="PANTHER" id="PTHR39428:SF3">
    <property type="entry name" value="DEAZAFLAVIN-DEPENDENT NITROREDUCTASE"/>
    <property type="match status" value="1"/>
</dbReference>
<organism evidence="3 4">
    <name type="scientific">Nocardioides psychrotolerans</name>
    <dbReference type="NCBI Taxonomy" id="1005945"/>
    <lineage>
        <taxon>Bacteria</taxon>
        <taxon>Bacillati</taxon>
        <taxon>Actinomycetota</taxon>
        <taxon>Actinomycetes</taxon>
        <taxon>Propionibacteriales</taxon>
        <taxon>Nocardioidaceae</taxon>
        <taxon>Nocardioides</taxon>
    </lineage>
</organism>
<dbReference type="STRING" id="1005945.SAMN05216561_103223"/>
<dbReference type="EMBL" id="FOQG01000003">
    <property type="protein sequence ID" value="SFH94146.1"/>
    <property type="molecule type" value="Genomic_DNA"/>
</dbReference>
<dbReference type="AlphaFoldDB" id="A0A1I3E5A3"/>
<comment type="similarity">
    <text evidence="1">Belongs to the F420H(2)-dependent quinone reductase family.</text>
</comment>
<evidence type="ECO:0000313" key="4">
    <source>
        <dbReference type="Proteomes" id="UP000198649"/>
    </source>
</evidence>
<dbReference type="Proteomes" id="UP000198649">
    <property type="component" value="Unassembled WGS sequence"/>
</dbReference>
<dbReference type="RefSeq" id="WP_091111055.1">
    <property type="nucleotide sequence ID" value="NZ_BKAF01000007.1"/>
</dbReference>
<sequence length="150" mass="16832">MALEGDYEPSPSDWVREQVEKYEATGGREGNTILDRPIVVITSRGARSGKLRKNPVMRVEHEGAYAAIASKGGAPEHPEWFHNFSAYPEVDLQDGPDPHTYAARVIEGEERASWWTRAVAAYPPYADYQEKTDREIPVFVLERTSAVPES</sequence>
<name>A0A1I3E5A3_9ACTN</name>
<accession>A0A1I3E5A3</accession>
<dbReference type="NCBIfam" id="TIGR00026">
    <property type="entry name" value="hi_GC_TIGR00026"/>
    <property type="match status" value="1"/>
</dbReference>
<dbReference type="PANTHER" id="PTHR39428">
    <property type="entry name" value="F420H(2)-DEPENDENT QUINONE REDUCTASE RV1261C"/>
    <property type="match status" value="1"/>
</dbReference>
<evidence type="ECO:0000256" key="1">
    <source>
        <dbReference type="ARBA" id="ARBA00008710"/>
    </source>
</evidence>
<comment type="catalytic activity">
    <reaction evidence="2">
        <text>oxidized coenzyme F420-(gamma-L-Glu)(n) + a quinol + H(+) = reduced coenzyme F420-(gamma-L-Glu)(n) + a quinone</text>
        <dbReference type="Rhea" id="RHEA:39663"/>
        <dbReference type="Rhea" id="RHEA-COMP:12939"/>
        <dbReference type="Rhea" id="RHEA-COMP:14378"/>
        <dbReference type="ChEBI" id="CHEBI:15378"/>
        <dbReference type="ChEBI" id="CHEBI:24646"/>
        <dbReference type="ChEBI" id="CHEBI:132124"/>
        <dbReference type="ChEBI" id="CHEBI:133980"/>
        <dbReference type="ChEBI" id="CHEBI:139511"/>
    </reaction>
</comment>
<keyword evidence="4" id="KW-1185">Reference proteome</keyword>
<gene>
    <name evidence="3" type="ORF">SAMN05216561_103223</name>
</gene>
<dbReference type="OrthoDB" id="8225825at2"/>
<dbReference type="InterPro" id="IPR012349">
    <property type="entry name" value="Split_barrel_FMN-bd"/>
</dbReference>
<dbReference type="Pfam" id="PF04075">
    <property type="entry name" value="F420H2_quin_red"/>
    <property type="match status" value="1"/>
</dbReference>
<protein>
    <submittedName>
        <fullName evidence="3">Deazaflavin-dependent oxidoreductase, nitroreductase family</fullName>
    </submittedName>
</protein>
<dbReference type="GO" id="GO:0016491">
    <property type="term" value="F:oxidoreductase activity"/>
    <property type="evidence" value="ECO:0007669"/>
    <property type="project" value="InterPro"/>
</dbReference>
<evidence type="ECO:0000256" key="2">
    <source>
        <dbReference type="ARBA" id="ARBA00049106"/>
    </source>
</evidence>